<evidence type="ECO:0000256" key="2">
    <source>
        <dbReference type="ARBA" id="ARBA00022801"/>
    </source>
</evidence>
<comment type="caution">
    <text evidence="5">The sequence shown here is derived from an EMBL/GenBank/DDBJ whole genome shotgun (WGS) entry which is preliminary data.</text>
</comment>
<evidence type="ECO:0000313" key="5">
    <source>
        <dbReference type="EMBL" id="KAF3327260.1"/>
    </source>
</evidence>
<evidence type="ECO:0000256" key="4">
    <source>
        <dbReference type="SAM" id="SignalP"/>
    </source>
</evidence>
<dbReference type="GO" id="GO:0016788">
    <property type="term" value="F:hydrolase activity, acting on ester bonds"/>
    <property type="evidence" value="ECO:0007669"/>
    <property type="project" value="InterPro"/>
</dbReference>
<dbReference type="PANTHER" id="PTHR45648:SF7">
    <property type="entry name" value="OS12G0126100 PROTEIN"/>
    <property type="match status" value="1"/>
</dbReference>
<evidence type="ECO:0000313" key="6">
    <source>
        <dbReference type="Proteomes" id="UP000623129"/>
    </source>
</evidence>
<reference evidence="5" key="1">
    <citation type="submission" date="2020-01" db="EMBL/GenBank/DDBJ databases">
        <title>Genome sequence of Kobresia littledalei, the first chromosome-level genome in the family Cyperaceae.</title>
        <authorList>
            <person name="Qu G."/>
        </authorList>
    </citation>
    <scope>NUCLEOTIDE SEQUENCE</scope>
    <source>
        <strain evidence="5">C.B.Clarke</strain>
        <tissue evidence="5">Leaf</tissue>
    </source>
</reference>
<dbReference type="GO" id="GO:0016042">
    <property type="term" value="P:lipid catabolic process"/>
    <property type="evidence" value="ECO:0007669"/>
    <property type="project" value="UniProtKB-KW"/>
</dbReference>
<keyword evidence="3" id="KW-0442">Lipid degradation</keyword>
<dbReference type="Gene3D" id="3.40.50.1110">
    <property type="entry name" value="SGNH hydrolase"/>
    <property type="match status" value="1"/>
</dbReference>
<keyword evidence="2" id="KW-0378">Hydrolase</keyword>
<keyword evidence="4" id="KW-0732">Signal</keyword>
<feature type="signal peptide" evidence="4">
    <location>
        <begin position="1"/>
        <end position="28"/>
    </location>
</feature>
<evidence type="ECO:0000256" key="3">
    <source>
        <dbReference type="ARBA" id="ARBA00022963"/>
    </source>
</evidence>
<dbReference type="Proteomes" id="UP000623129">
    <property type="component" value="Unassembled WGS sequence"/>
</dbReference>
<proteinExistence type="inferred from homology"/>
<organism evidence="5 6">
    <name type="scientific">Carex littledalei</name>
    <dbReference type="NCBI Taxonomy" id="544730"/>
    <lineage>
        <taxon>Eukaryota</taxon>
        <taxon>Viridiplantae</taxon>
        <taxon>Streptophyta</taxon>
        <taxon>Embryophyta</taxon>
        <taxon>Tracheophyta</taxon>
        <taxon>Spermatophyta</taxon>
        <taxon>Magnoliopsida</taxon>
        <taxon>Liliopsida</taxon>
        <taxon>Poales</taxon>
        <taxon>Cyperaceae</taxon>
        <taxon>Cyperoideae</taxon>
        <taxon>Cariceae</taxon>
        <taxon>Carex</taxon>
        <taxon>Carex subgen. Euthyceras</taxon>
    </lineage>
</organism>
<accession>A0A833QJN8</accession>
<dbReference type="PANTHER" id="PTHR45648">
    <property type="entry name" value="GDSL LIPASE/ACYLHYDROLASE FAMILY PROTEIN (AFU_ORTHOLOGUE AFUA_4G14700)"/>
    <property type="match status" value="1"/>
</dbReference>
<dbReference type="Pfam" id="PF00657">
    <property type="entry name" value="Lipase_GDSL"/>
    <property type="match status" value="1"/>
</dbReference>
<gene>
    <name evidence="5" type="ORF">FCM35_KLT07378</name>
</gene>
<dbReference type="EMBL" id="SWLB01000017">
    <property type="protein sequence ID" value="KAF3327260.1"/>
    <property type="molecule type" value="Genomic_DNA"/>
</dbReference>
<feature type="chain" id="PRO_5032603566" evidence="4">
    <location>
        <begin position="29"/>
        <end position="360"/>
    </location>
</feature>
<dbReference type="InterPro" id="IPR001087">
    <property type="entry name" value="GDSL"/>
</dbReference>
<keyword evidence="3" id="KW-0443">Lipid metabolism</keyword>
<comment type="similarity">
    <text evidence="1">Belongs to the 'GDSL' lipolytic enzyme family.</text>
</comment>
<sequence>MAPPYHPGHHLLGLLFPLLLFSDPMGTASPTAAPPTSSLFVLGDSTANCRDNSRYTALLWFNFSVPSCSNRLLPDFIAKKMGLLPPPPFHTLTGSSNFTASVWNFGTPQGTILSSTNSFSSPTLSWQVRQVEEAIQLLQLQYGPRTAPQVASSALYLLSFGTDDYMRILRRQSEVSSSPKYRRHKLGPLLVTHMVRAIKDLYYEDARRIAVIGLGPIGCAPHVMLHRSRSSGLDRRNCVVDVNDLVEGYNAILETRLQNLRNDLPNAQILFCDVYKGILEIISNPKIYGFENVQDPCCRVGPLTGVPCKAKDMACVEPHRHVWWDSYSTTEVVNSLLADWSWSNSSLTSICRPAPLQDLA</sequence>
<dbReference type="OrthoDB" id="1600564at2759"/>
<dbReference type="AlphaFoldDB" id="A0A833QJN8"/>
<keyword evidence="6" id="KW-1185">Reference proteome</keyword>
<dbReference type="InterPro" id="IPR051058">
    <property type="entry name" value="GDSL_Est/Lipase"/>
</dbReference>
<protein>
    <submittedName>
        <fullName evidence="5">GDSL esterase/lipase</fullName>
    </submittedName>
</protein>
<name>A0A833QJN8_9POAL</name>
<dbReference type="InterPro" id="IPR036514">
    <property type="entry name" value="SGNH_hydro_sf"/>
</dbReference>
<evidence type="ECO:0000256" key="1">
    <source>
        <dbReference type="ARBA" id="ARBA00008668"/>
    </source>
</evidence>